<protein>
    <submittedName>
        <fullName evidence="2">Uncharacterized protein</fullName>
    </submittedName>
</protein>
<feature type="region of interest" description="Disordered" evidence="1">
    <location>
        <begin position="156"/>
        <end position="208"/>
    </location>
</feature>
<evidence type="ECO:0000256" key="1">
    <source>
        <dbReference type="SAM" id="MobiDB-lite"/>
    </source>
</evidence>
<reference evidence="2" key="1">
    <citation type="submission" date="2022-06" db="EMBL/GenBank/DDBJ databases">
        <title>Uncovering the hologenomic basis of an extraordinary plant invasion.</title>
        <authorList>
            <person name="Bieker V.C."/>
            <person name="Martin M.D."/>
            <person name="Gilbert T."/>
            <person name="Hodgins K."/>
            <person name="Battlay P."/>
            <person name="Petersen B."/>
            <person name="Wilson J."/>
        </authorList>
    </citation>
    <scope>NUCLEOTIDE SEQUENCE</scope>
    <source>
        <strain evidence="2">AA19_3_7</strain>
        <tissue evidence="2">Leaf</tissue>
    </source>
</reference>
<proteinExistence type="predicted"/>
<name>A0AAD5CW48_AMBAR</name>
<feature type="compositionally biased region" description="Basic and acidic residues" evidence="1">
    <location>
        <begin position="171"/>
        <end position="188"/>
    </location>
</feature>
<gene>
    <name evidence="2" type="ORF">M8C21_033848</name>
</gene>
<organism evidence="2 3">
    <name type="scientific">Ambrosia artemisiifolia</name>
    <name type="common">Common ragweed</name>
    <dbReference type="NCBI Taxonomy" id="4212"/>
    <lineage>
        <taxon>Eukaryota</taxon>
        <taxon>Viridiplantae</taxon>
        <taxon>Streptophyta</taxon>
        <taxon>Embryophyta</taxon>
        <taxon>Tracheophyta</taxon>
        <taxon>Spermatophyta</taxon>
        <taxon>Magnoliopsida</taxon>
        <taxon>eudicotyledons</taxon>
        <taxon>Gunneridae</taxon>
        <taxon>Pentapetalae</taxon>
        <taxon>asterids</taxon>
        <taxon>campanulids</taxon>
        <taxon>Asterales</taxon>
        <taxon>Asteraceae</taxon>
        <taxon>Asteroideae</taxon>
        <taxon>Heliantheae alliance</taxon>
        <taxon>Heliantheae</taxon>
        <taxon>Ambrosia</taxon>
    </lineage>
</organism>
<dbReference type="AlphaFoldDB" id="A0AAD5CW48"/>
<sequence>MEDSSMINMPDLVFDDKVGNKRVRDGEEEIHKGRLEKRPSGVFAVNGVGDHVVDDGDQGVESGGILDSFISNVFHKNTSDTEGEVNTSVLDAAEDEVKREDLRCVEGGDGSGEGGKGGGGVISAFFTNIFQQNGNADEDGDRTNSDHLLEEVAEKTEYLGGVDGENGVDDGEPKDLNGEKLQEKKDEAVDMPSKDLPGPTKNSKPDDYAERVFFLNNN</sequence>
<keyword evidence="3" id="KW-1185">Reference proteome</keyword>
<dbReference type="EMBL" id="JAMZMK010006412">
    <property type="protein sequence ID" value="KAI7749069.1"/>
    <property type="molecule type" value="Genomic_DNA"/>
</dbReference>
<evidence type="ECO:0000313" key="3">
    <source>
        <dbReference type="Proteomes" id="UP001206925"/>
    </source>
</evidence>
<evidence type="ECO:0000313" key="2">
    <source>
        <dbReference type="EMBL" id="KAI7749069.1"/>
    </source>
</evidence>
<comment type="caution">
    <text evidence="2">The sequence shown here is derived from an EMBL/GenBank/DDBJ whole genome shotgun (WGS) entry which is preliminary data.</text>
</comment>
<accession>A0AAD5CW48</accession>
<dbReference type="Proteomes" id="UP001206925">
    <property type="component" value="Unassembled WGS sequence"/>
</dbReference>